<dbReference type="GO" id="GO:0004312">
    <property type="term" value="F:fatty acid synthase activity"/>
    <property type="evidence" value="ECO:0007669"/>
    <property type="project" value="TreeGrafter"/>
</dbReference>
<evidence type="ECO:0000259" key="15">
    <source>
        <dbReference type="PROSITE" id="PS50075"/>
    </source>
</evidence>
<dbReference type="InterPro" id="IPR009081">
    <property type="entry name" value="PP-bd_ACP"/>
</dbReference>
<dbReference type="Pfam" id="PF02801">
    <property type="entry name" value="Ketoacyl-synt_C"/>
    <property type="match status" value="2"/>
</dbReference>
<dbReference type="PROSITE" id="PS52019">
    <property type="entry name" value="PKS_MFAS_DH"/>
    <property type="match status" value="2"/>
</dbReference>
<dbReference type="HOGENOM" id="CLU_000022_35_8_11"/>
<keyword evidence="19" id="KW-1185">Reference proteome</keyword>
<dbReference type="PROSITE" id="PS00606">
    <property type="entry name" value="KS3_1"/>
    <property type="match status" value="2"/>
</dbReference>
<keyword evidence="2" id="KW-0596">Phosphopantetheine</keyword>
<comment type="cofactor">
    <cofactor evidence="1">
        <name>pantetheine 4'-phosphate</name>
        <dbReference type="ChEBI" id="CHEBI:47942"/>
    </cofactor>
</comment>
<evidence type="ECO:0000256" key="7">
    <source>
        <dbReference type="ARBA" id="ARBA00023268"/>
    </source>
</evidence>
<dbReference type="SUPFAM" id="SSF53901">
    <property type="entry name" value="Thiolase-like"/>
    <property type="match status" value="2"/>
</dbReference>
<dbReference type="InterPro" id="IPR020806">
    <property type="entry name" value="PKS_PP-bd"/>
</dbReference>
<evidence type="ECO:0000256" key="4">
    <source>
        <dbReference type="ARBA" id="ARBA00022679"/>
    </source>
</evidence>
<dbReference type="InterPro" id="IPR029058">
    <property type="entry name" value="AB_hydrolase_fold"/>
</dbReference>
<dbReference type="SUPFAM" id="SSF47336">
    <property type="entry name" value="ACP-like"/>
    <property type="match status" value="2"/>
</dbReference>
<dbReference type="InterPro" id="IPR001031">
    <property type="entry name" value="Thioesterase"/>
</dbReference>
<evidence type="ECO:0000256" key="6">
    <source>
        <dbReference type="ARBA" id="ARBA00023194"/>
    </source>
</evidence>
<evidence type="ECO:0000256" key="2">
    <source>
        <dbReference type="ARBA" id="ARBA00022450"/>
    </source>
</evidence>
<evidence type="ECO:0000256" key="14">
    <source>
        <dbReference type="PROSITE-ProRule" id="PRU01363"/>
    </source>
</evidence>
<dbReference type="InterPro" id="IPR049551">
    <property type="entry name" value="PKS_DH_C"/>
</dbReference>
<dbReference type="FunFam" id="3.40.47.10:FF:000019">
    <property type="entry name" value="Polyketide synthase type I"/>
    <property type="match status" value="2"/>
</dbReference>
<gene>
    <name evidence="18" type="primary">acuAVIII</name>
    <name evidence="18" type="ORF">KALB_6560</name>
</gene>
<keyword evidence="5" id="KW-0677">Repeat</keyword>
<dbReference type="SMART" id="SM00824">
    <property type="entry name" value="PKS_TE"/>
    <property type="match status" value="1"/>
</dbReference>
<dbReference type="InterPro" id="IPR036291">
    <property type="entry name" value="NAD(P)-bd_dom_sf"/>
</dbReference>
<dbReference type="InterPro" id="IPR018201">
    <property type="entry name" value="Ketoacyl_synth_AS"/>
</dbReference>
<dbReference type="PROSITE" id="PS52004">
    <property type="entry name" value="KS3_2"/>
    <property type="match status" value="2"/>
</dbReference>
<dbReference type="GO" id="GO:0031177">
    <property type="term" value="F:phosphopantetheine binding"/>
    <property type="evidence" value="ECO:0007669"/>
    <property type="project" value="InterPro"/>
</dbReference>
<reference evidence="18 19" key="1">
    <citation type="journal article" date="2014" name="BMC Genomics">
        <title>Complete genome sequence of producer of the glycopeptide antibiotic Aculeximycin Kutzneria albida DSM 43870T, a representative of minor genus of Pseudonocardiaceae.</title>
        <authorList>
            <person name="Rebets Y."/>
            <person name="Tokovenko B."/>
            <person name="Lushchyk I."/>
            <person name="Ruckert C."/>
            <person name="Zaburannyi N."/>
            <person name="Bechthold A."/>
            <person name="Kalinowski J."/>
            <person name="Luzhetskyy A."/>
        </authorList>
    </citation>
    <scope>NUCLEOTIDE SEQUENCE [LARGE SCALE GENOMIC DNA]</scope>
    <source>
        <strain evidence="18">DSM 43870</strain>
    </source>
</reference>
<dbReference type="SMART" id="SM00823">
    <property type="entry name" value="PKS_PP"/>
    <property type="match status" value="2"/>
</dbReference>
<dbReference type="InterPro" id="IPR049552">
    <property type="entry name" value="PKS_DH_N"/>
</dbReference>
<dbReference type="FunFam" id="1.10.1200.10:FF:000007">
    <property type="entry name" value="Probable polyketide synthase pks17"/>
    <property type="match status" value="2"/>
</dbReference>
<dbReference type="PROSITE" id="PS50075">
    <property type="entry name" value="CARRIER"/>
    <property type="match status" value="2"/>
</dbReference>
<comment type="catalytic activity">
    <reaction evidence="9">
        <text>6 (S)-methylmalonyl-CoA + propanoyl-CoA + 6 NADPH + 12 H(+) = 6-deoxyerythronolide B + 6 CO2 + 6 NADP(+) + 7 CoA + H2O</text>
        <dbReference type="Rhea" id="RHEA:23068"/>
        <dbReference type="ChEBI" id="CHEBI:15377"/>
        <dbReference type="ChEBI" id="CHEBI:15378"/>
        <dbReference type="ChEBI" id="CHEBI:16089"/>
        <dbReference type="ChEBI" id="CHEBI:16526"/>
        <dbReference type="ChEBI" id="CHEBI:57287"/>
        <dbReference type="ChEBI" id="CHEBI:57327"/>
        <dbReference type="ChEBI" id="CHEBI:57392"/>
        <dbReference type="ChEBI" id="CHEBI:57783"/>
        <dbReference type="ChEBI" id="CHEBI:58349"/>
        <dbReference type="EC" id="2.3.1.94"/>
    </reaction>
</comment>
<accession>W5WP17</accession>
<dbReference type="Gene3D" id="1.10.1200.10">
    <property type="entry name" value="ACP-like"/>
    <property type="match status" value="2"/>
</dbReference>
<keyword evidence="8" id="KW-0012">Acyltransferase</keyword>
<evidence type="ECO:0000256" key="8">
    <source>
        <dbReference type="ARBA" id="ARBA00023315"/>
    </source>
</evidence>
<dbReference type="InterPro" id="IPR042104">
    <property type="entry name" value="PKS_dehydratase_sf"/>
</dbReference>
<dbReference type="Gene3D" id="3.30.70.3290">
    <property type="match status" value="2"/>
</dbReference>
<dbReference type="CDD" id="cd00833">
    <property type="entry name" value="PKS"/>
    <property type="match status" value="2"/>
</dbReference>
<dbReference type="InterPro" id="IPR020802">
    <property type="entry name" value="TesA-like"/>
</dbReference>
<feature type="active site" description="Proton acceptor; for dehydratase activity" evidence="14">
    <location>
        <position position="2616"/>
    </location>
</feature>
<dbReference type="PROSITE" id="PS00012">
    <property type="entry name" value="PHOSPHOPANTETHEINE"/>
    <property type="match status" value="2"/>
</dbReference>
<dbReference type="Gene3D" id="3.10.129.110">
    <property type="entry name" value="Polyketide synthase dehydratase"/>
    <property type="match status" value="2"/>
</dbReference>
<dbReference type="InterPro" id="IPR032821">
    <property type="entry name" value="PKS_assoc"/>
</dbReference>
<dbReference type="InterPro" id="IPR016039">
    <property type="entry name" value="Thiolase-like"/>
</dbReference>
<dbReference type="GO" id="GO:0033068">
    <property type="term" value="P:macrolide biosynthetic process"/>
    <property type="evidence" value="ECO:0007669"/>
    <property type="project" value="UniProtKB-ARBA"/>
</dbReference>
<dbReference type="InterPro" id="IPR014030">
    <property type="entry name" value="Ketoacyl_synth_N"/>
</dbReference>
<dbReference type="eggNOG" id="COG3321">
    <property type="taxonomic scope" value="Bacteria"/>
</dbReference>
<dbReference type="PANTHER" id="PTHR43775">
    <property type="entry name" value="FATTY ACID SYNTHASE"/>
    <property type="match status" value="1"/>
</dbReference>
<evidence type="ECO:0000313" key="19">
    <source>
        <dbReference type="Proteomes" id="UP000019225"/>
    </source>
</evidence>
<evidence type="ECO:0000256" key="13">
    <source>
        <dbReference type="ARBA" id="ARBA00066981"/>
    </source>
</evidence>
<dbReference type="SMART" id="SM00826">
    <property type="entry name" value="PKS_DH"/>
    <property type="match status" value="2"/>
</dbReference>
<dbReference type="SUPFAM" id="SSF52151">
    <property type="entry name" value="FabD/lysophospholipase-like"/>
    <property type="match status" value="2"/>
</dbReference>
<dbReference type="SMART" id="SM01294">
    <property type="entry name" value="PKS_PP_betabranch"/>
    <property type="match status" value="2"/>
</dbReference>
<comment type="function">
    <text evidence="10">Involved in the biosynthesis of antibiotic erythromycin via the biosynthesis of its aglycone precursor, 6-deoxyerythronolide B (6-dEB).</text>
</comment>
<dbReference type="Pfam" id="PF22953">
    <property type="entry name" value="SpnB_Rossmann"/>
    <property type="match status" value="1"/>
</dbReference>
<dbReference type="Pfam" id="PF00698">
    <property type="entry name" value="Acyl_transf_1"/>
    <property type="match status" value="2"/>
</dbReference>
<dbReference type="KEGG" id="kal:KALB_6560"/>
<dbReference type="STRING" id="1449976.KALB_6560"/>
<dbReference type="RefSeq" id="WP_025359803.1">
    <property type="nucleotide sequence ID" value="NZ_CP007155.1"/>
</dbReference>
<dbReference type="OrthoDB" id="9778690at2"/>
<dbReference type="InterPro" id="IPR055123">
    <property type="entry name" value="SpnB-like_Rossmann"/>
</dbReference>
<dbReference type="CDD" id="cd08956">
    <property type="entry name" value="KR_3_FAS_SDR_x"/>
    <property type="match status" value="2"/>
</dbReference>
<dbReference type="SMART" id="SM00822">
    <property type="entry name" value="PKS_KR"/>
    <property type="match status" value="2"/>
</dbReference>
<feature type="region of interest" description="N-terminal hotdog fold" evidence="14">
    <location>
        <begin position="2584"/>
        <end position="2709"/>
    </location>
</feature>
<dbReference type="Pfam" id="PF16197">
    <property type="entry name" value="KAsynt_C_assoc"/>
    <property type="match status" value="2"/>
</dbReference>
<dbReference type="SMART" id="SM00825">
    <property type="entry name" value="PKS_KS"/>
    <property type="match status" value="2"/>
</dbReference>
<keyword evidence="4" id="KW-0808">Transferase</keyword>
<dbReference type="InterPro" id="IPR016035">
    <property type="entry name" value="Acyl_Trfase/lysoPLipase"/>
</dbReference>
<feature type="active site" description="Proton donor; for dehydratase activity" evidence="14">
    <location>
        <position position="2780"/>
    </location>
</feature>
<comment type="pathway">
    <text evidence="11">Antibiotic biosynthesis; erythromycin biosynthesis.</text>
</comment>
<feature type="domain" description="PKS/mFAS DH" evidence="17">
    <location>
        <begin position="2584"/>
        <end position="2859"/>
    </location>
</feature>
<sequence>MANQDKLLDYLKRVTADLHQTRQRLREVEAGEPEPIAIVAMSCRFPDGADTPEQLWRLLSEGTDAITEFPTDRGWDLDGLYNPDPDAPGTSYVKEGGFVAAAAEFDPAFFGISPREALAMDPQQRLLLEICWESFERAGIDPNSLRGGQVGVFAGTNGQDYGNLFALAKSDTEAYLGTGNSASVVSGRVSYVLGLEGPAVTIDTACSSSLVAIHLAAQALRSQECSLALAGGVTIMATPGAFIGFSRQRGLAQDARSKAFSDDADGVSWGEGAGVLLLERLSDAQRNGHPILAVVKGSAVNQDGASNGLTAPNGPSQQRVIWQALTSAGLSPSDVDVVEAHGTGTSLGDPIEAQALLATYGRDREEPLWLGSVKSNIGHTQAAAGVAGVMKMVLALQHGVLPKTLHADTPSSHVDWTAGNVKLLNESRPWVENGHPRRAGISAFGVSGTNAHTIIEQAPAREEQAAERKALPVVPWLVSGRGAEALRAQAERLLPLIDQDPLDLGYSLATARSAFEHRAVALGPEALRSLAAGESAPSLITGVATEGQLAAMFSGQGAQRAGMGRELYAAFPKFAGSLDEVLAHFSTDLKDVMFGDSELLNQTEYTQPALFAIEVALYRLFESWGVKPDYLIGHSIGELAAAHVAGILSLGDAAKLVAARGKLMGALPTGGAMVAIQATEDEVVPHLTDRVSIAAINGPDSVVVSGTEDAVETVVSHFTDRKTRRLTVSHAFHSPLMDPMLAEFGKVASGLTFNQPQIPVVGNTEGDPTTPEYWVRHVREAVRFHAGVEHLRAQGVTKFLELGPDGVLSAMAEGIPVLRKDRDEAQTIVTALATLHVNGGKVDWAEYFADSGARRIDLPTYAFQRERYWLETIAGLGDIRYIGMRSAEHPLLGAAVGLADSDGFVLTGRLSVQTHPWLADHVVAGTIILPGTAFLELAIRAGDEVGCDRVEELTLAVPLALPEHGGVHVQVLVGAPDAQGTRTVSVHSRPDEDGEQPWTLHATGALGVGQRGAVVDATWPPAEAEPLTVEGAYDRLADAGLLYGPVFQGLRQAWRRGDEVFAEVALPEEAVAEAGRFGIHPALLDAGLHSLGLGTSTVGGSGSGSTLLPFSWNGVSLHAAGASTVRVSLAPAGQDTVSVQVVDPAGTPVLSAESLVLRGIGGDLAQQSTNSLFTVDWVRIPVTARTETDATIVELVPTGTEDVVAQAHQAAHEVLARLQSWLDEEQGTLAIVTKFAVGNEVSDLVHAPIWGLVRSAQAENPGRFVLVDLDDTQASRDALATAIECGEPQVVVREGVVHAARFTRATPSTEEVDWSGPGTVLMTGGTGVLGRLFARHLVAERGVRDLVLASRSGEQAAGAQELAAELRELGAEVRLAACDLADRDSVAELVSGLSLIGVVHLAGVVEDGIIQSQTPERLDKVLRPKVDAVWHLHELTSGLRAFVVFSSISGVVGAAGQGNYSAANAFLDALMAHRRAAGLPGQSLAWGLWDEASAVSGHLDEADKSRIARGGVLPLMAAEGTELFDVASGVDSALVVPMRTDLAALRALGESLPPIWRTLVPVARRRAAEAVAKRTGSLLGEHIAALPESERREAVVDLVRGQVAAVLGHGSLEGIDPERAFKDLGFDSLTALELRNGLNVATGLRLPATLVFDYPNTVVLAEHLLTEVSGVAAEVVAVQVNRRADDDPIVIVGMSCQYPGGVRSPEDLWRLVERGGDGIAAMPTDRGWDLDSLSGEDGKGGSNYVQEGGFLYDAADFDPAFFGISPREAIAMDPQQRKLLEASWEAIERAGIDPHSLKGSRTGMFAGVMYHDYGAHLFALGDGAEGYVGTGTSGSVASGRVSYVLGLEGPAVTIDTACSSSLVTLHLAAQALREGECELALAGGVTIMSTPSTFVDYSRQGALSASGRSKSFSASADGTGWGEGLGMLLLERMSDAKRNGHQILAVVKGSAVNQDGASNGLTAPNGPSQQRVIRQALANAGLTGDQVDVVEAHGTGTKLGDPIEAQALLATYGQDHPDDRPLWLGSVKSNLGHTQAAAGAAGIIKMIMAMRNDLLPMTMHVDEPTPHVDWASGSVRLLTEPVAWQRNGQPRRAAVSSFGISGTNAHVIIEEPPAQDAPTPAARAEAPAPWVLSGRSPEALRGQAERLLSYVDENPGLDPIAVGHALVTTRSSFEHRAAVIADNLADYRAGLAALAEDSVSAAVLRGTAKAKGRTVFVFPGQGSQWAGMARELLDSAPVFAARMAECDAALTEFVDWSLIEVLREAEGAPSLERVDVVQPALFAVMVSLAELWRSYGIKPDAVVGHSQGEIGAACFAGALSLRDALLVLTVRSTLAREKLAGHGALASINLSADEVEARLANYPDLSVAAINSTASVVVSGEMDPLDALVEELTAEGIRAKKIPATYASHSAHVEVVREDMLAQLAEVSPRTATVPIFSTVTGDWVDGSEMDTNYWYANTRQSVLFEPAIQQLAKRGHDVFVEVSAHPVMTFAVQDTVDGAGLDGAAVTGTLRRNEGGLTRFLASLSELHVRGKSPDWTQVFGTGTARRVELPTYAFQKQRFWPELPKNLVGGDPASIGLGWADHALLGAGVALAGTEGYLFTGRLSVRTQPWLADHVVGGMVMFPGTAFVELAIRAGDEVGCDRVEELVFEAPLVLPEQGGVRVQVVVEAPDGTGARPVGIYSRAEDAPAELPWTRHIAGFLVAGEQSTPAPLEQWPPTGAEPIPLVDFYAGDPNGFYNYGPTFQGLRAAWRHGDSVLAEVSLPEDVEPDQFGLHPALLDAALHSLGLGVVTIGGEGENMFPFSWSGVSLHATGARALRVRISPSGRDGITVLAADETGQPVATVEALVFRPMSTEQLAAARAVYHESLYHVAWAPMAHTADSSSGVWVVLGEDELKLRQGLDASDVSIVESYLDSRAVSEVVAGGISSVSVLLAPSTPGTDAESVHAATHQALKVVQDWLSDERLAGTRLAIVTRGAVPVDGEQVTDLAGAAVWGLIRSAQWENPGRIVLVDLDEDAESHRALPAALASDEPQIVLRNGVARAARLTRVAATDSAERSWDPEGTVLITGGTGALGAILARHLVTERGVRHLLLVSRRGSAPELVAELTELGASVEVAACDTADRDALASVLAAIPAERPLTAVLHAAVAMDDGMIGSLTPERLSTALRPKVDGALNLHELTRDTQLAAFVLFSSTAGTFGLPGQGNYAAANSFLDALAAQRHADGLPALSLAWGLWARSVTTGDVEQARVGGGAVAPMATGEALRLFEVALAGDQPLLAPVKLDLGVLRTQGEVLPKLLRGLVPPARRSASGGGEADSGALLKRLAGLPEDEQEQELLTLVRTYAAAVLGHSGPNAIDPDQGLAELGFDSLTSVELRNGLSSATGLRLPASLVFDHPMPSDLAKFLRAELADSLDSSVGTVAAQAPANTGPGDSISALFHLGIKQGKDFEAWEILRAASLLRPTFSAVAEAPRIPSPVTLSRGPSPLKLISFSSYAALGGVHQYARMAARFRGEYDLLATANPGFAEGDSLPTSIPAAAELLAEAIRPHVTDGQFVLFGHSAGGLMAHATATVLEAQGINPAAVVMMDSFRPDDSVALGEAGGSMMSGILDREELVGQVDATRLTAMDWYFRLSGKWAPGDVRAPILFVQASDPMGGAEQEAGQEKLWQPTWREAHTTIEVPGDHFSMVEELASDTAQVMLDWLAANTRTSE</sequence>
<dbReference type="SMART" id="SM00827">
    <property type="entry name" value="PKS_AT"/>
    <property type="match status" value="2"/>
</dbReference>
<dbReference type="InterPro" id="IPR014031">
    <property type="entry name" value="Ketoacyl_synth_C"/>
</dbReference>
<evidence type="ECO:0000256" key="11">
    <source>
        <dbReference type="ARBA" id="ARBA00060622"/>
    </source>
</evidence>
<dbReference type="InterPro" id="IPR049900">
    <property type="entry name" value="PKS_mFAS_DH"/>
</dbReference>
<evidence type="ECO:0000313" key="18">
    <source>
        <dbReference type="EMBL" id="AHH99919.1"/>
    </source>
</evidence>
<dbReference type="InterPro" id="IPR016036">
    <property type="entry name" value="Malonyl_transacylase_ACP-bd"/>
</dbReference>
<feature type="region of interest" description="C-terminal hotdog fold" evidence="14">
    <location>
        <begin position="2721"/>
        <end position="2859"/>
    </location>
</feature>
<feature type="domain" description="Ketosynthase family 3 (KS3)" evidence="16">
    <location>
        <begin position="1686"/>
        <end position="2111"/>
    </location>
</feature>
<evidence type="ECO:0000256" key="5">
    <source>
        <dbReference type="ARBA" id="ARBA00022737"/>
    </source>
</evidence>
<dbReference type="InterPro" id="IPR013968">
    <property type="entry name" value="PKS_KR"/>
</dbReference>
<feature type="active site" description="Proton acceptor; for dehydratase activity" evidence="14">
    <location>
        <position position="921"/>
    </location>
</feature>
<comment type="subunit">
    <text evidence="12">Homodimer. Erythronolide synthase is composed of EryAI, EryAII and EryAIII multimodular (2 modules) polypeptides each coding for a functional synthase subunit which participates in 2 of the six FAS-like elongation steps required for formation of the polyketide. Module 1, 2, 3, 4, 5, and 6 participating in biosynthesis steps 1, 2, 3, 4, 5, and 6, respectively.</text>
</comment>
<protein>
    <recommendedName>
        <fullName evidence="13">6-deoxyerythronolide-B synthase</fullName>
        <ecNumber evidence="13">2.3.1.94</ecNumber>
    </recommendedName>
</protein>
<dbReference type="Pfam" id="PF00109">
    <property type="entry name" value="ketoacyl-synt"/>
    <property type="match status" value="2"/>
</dbReference>
<dbReference type="PANTHER" id="PTHR43775:SF51">
    <property type="entry name" value="INACTIVE PHENOLPHTHIOCEROL SYNTHESIS POLYKETIDE SYNTHASE TYPE I PKS1-RELATED"/>
    <property type="match status" value="1"/>
</dbReference>
<dbReference type="Pfam" id="PF08659">
    <property type="entry name" value="KR"/>
    <property type="match status" value="2"/>
</dbReference>
<evidence type="ECO:0000256" key="9">
    <source>
        <dbReference type="ARBA" id="ARBA00052442"/>
    </source>
</evidence>
<dbReference type="InterPro" id="IPR020841">
    <property type="entry name" value="PKS_Beta-ketoAc_synthase_dom"/>
</dbReference>
<evidence type="ECO:0000256" key="12">
    <source>
        <dbReference type="ARBA" id="ARBA00063272"/>
    </source>
</evidence>
<dbReference type="Gene3D" id="3.40.366.10">
    <property type="entry name" value="Malonyl-Coenzyme A Acyl Carrier Protein, domain 2"/>
    <property type="match status" value="2"/>
</dbReference>
<dbReference type="Pfam" id="PF21089">
    <property type="entry name" value="PKS_DH_N"/>
    <property type="match status" value="2"/>
</dbReference>
<organism evidence="18 19">
    <name type="scientific">Kutzneria albida DSM 43870</name>
    <dbReference type="NCBI Taxonomy" id="1449976"/>
    <lineage>
        <taxon>Bacteria</taxon>
        <taxon>Bacillati</taxon>
        <taxon>Actinomycetota</taxon>
        <taxon>Actinomycetes</taxon>
        <taxon>Pseudonocardiales</taxon>
        <taxon>Pseudonocardiaceae</taxon>
        <taxon>Kutzneria</taxon>
    </lineage>
</organism>
<dbReference type="EC" id="2.3.1.94" evidence="13"/>
<dbReference type="Gene3D" id="3.40.47.10">
    <property type="match status" value="2"/>
</dbReference>
<dbReference type="Gene3D" id="3.40.50.720">
    <property type="entry name" value="NAD(P)-binding Rossmann-like Domain"/>
    <property type="match status" value="2"/>
</dbReference>
<dbReference type="InterPro" id="IPR006162">
    <property type="entry name" value="Ppantetheine_attach_site"/>
</dbReference>
<dbReference type="InterPro" id="IPR020807">
    <property type="entry name" value="PKS_DH"/>
</dbReference>
<dbReference type="PATRIC" id="fig|1449976.3.peg.6584"/>
<dbReference type="Pfam" id="PF14765">
    <property type="entry name" value="PS-DH"/>
    <property type="match status" value="2"/>
</dbReference>
<feature type="domain" description="Carrier" evidence="15">
    <location>
        <begin position="3336"/>
        <end position="3411"/>
    </location>
</feature>
<keyword evidence="7" id="KW-0511">Multifunctional enzyme</keyword>
<feature type="domain" description="PKS/mFAS DH" evidence="17">
    <location>
        <begin position="889"/>
        <end position="1166"/>
    </location>
</feature>
<dbReference type="Pfam" id="PF08990">
    <property type="entry name" value="Docking"/>
    <property type="match status" value="1"/>
</dbReference>
<dbReference type="InterPro" id="IPR036736">
    <property type="entry name" value="ACP-like_sf"/>
</dbReference>
<dbReference type="InterPro" id="IPR001227">
    <property type="entry name" value="Ac_transferase_dom_sf"/>
</dbReference>
<keyword evidence="3" id="KW-0597">Phosphoprotein</keyword>
<dbReference type="Pfam" id="PF00550">
    <property type="entry name" value="PP-binding"/>
    <property type="match status" value="2"/>
</dbReference>
<feature type="domain" description="Ketosynthase family 3 (KS3)" evidence="16">
    <location>
        <begin position="33"/>
        <end position="457"/>
    </location>
</feature>
<dbReference type="FunFam" id="3.40.366.10:FF:000002">
    <property type="entry name" value="Probable polyketide synthase 2"/>
    <property type="match status" value="1"/>
</dbReference>
<feature type="active site" description="Proton donor; for dehydratase activity" evidence="14">
    <location>
        <position position="1085"/>
    </location>
</feature>
<dbReference type="GO" id="GO:0047879">
    <property type="term" value="F:erythronolide synthase activity"/>
    <property type="evidence" value="ECO:0007669"/>
    <property type="project" value="UniProtKB-EC"/>
</dbReference>
<dbReference type="InterPro" id="IPR014043">
    <property type="entry name" value="Acyl_transferase_dom"/>
</dbReference>
<dbReference type="GO" id="GO:0004315">
    <property type="term" value="F:3-oxoacyl-[acyl-carrier-protein] synthase activity"/>
    <property type="evidence" value="ECO:0007669"/>
    <property type="project" value="InterPro"/>
</dbReference>
<proteinExistence type="predicted"/>
<keyword evidence="6" id="KW-0045">Antibiotic biosynthesis</keyword>
<dbReference type="Pfam" id="PF00975">
    <property type="entry name" value="Thioesterase"/>
    <property type="match status" value="1"/>
</dbReference>
<dbReference type="InterPro" id="IPR015083">
    <property type="entry name" value="NorB/c/GfsB-D-like_docking"/>
</dbReference>
<feature type="region of interest" description="N-terminal hotdog fold" evidence="14">
    <location>
        <begin position="889"/>
        <end position="1013"/>
    </location>
</feature>
<dbReference type="Gene3D" id="3.40.50.1820">
    <property type="entry name" value="alpha/beta hydrolase"/>
    <property type="match status" value="1"/>
</dbReference>
<feature type="region of interest" description="C-terminal hotdog fold" evidence="14">
    <location>
        <begin position="1024"/>
        <end position="1166"/>
    </location>
</feature>
<evidence type="ECO:0000256" key="10">
    <source>
        <dbReference type="ARBA" id="ARBA00060158"/>
    </source>
</evidence>
<name>W5WP17_9PSEU</name>
<evidence type="ECO:0000259" key="17">
    <source>
        <dbReference type="PROSITE" id="PS52019"/>
    </source>
</evidence>
<evidence type="ECO:0000259" key="16">
    <source>
        <dbReference type="PROSITE" id="PS52004"/>
    </source>
</evidence>
<dbReference type="Proteomes" id="UP000019225">
    <property type="component" value="Chromosome"/>
</dbReference>
<dbReference type="InterPro" id="IPR057326">
    <property type="entry name" value="KR_dom"/>
</dbReference>
<evidence type="ECO:0000256" key="1">
    <source>
        <dbReference type="ARBA" id="ARBA00001957"/>
    </source>
</evidence>
<dbReference type="SUPFAM" id="SSF55048">
    <property type="entry name" value="Probable ACP-binding domain of malonyl-CoA ACP transacylase"/>
    <property type="match status" value="2"/>
</dbReference>
<dbReference type="EMBL" id="CP007155">
    <property type="protein sequence ID" value="AHH99919.1"/>
    <property type="molecule type" value="Genomic_DNA"/>
</dbReference>
<dbReference type="GO" id="GO:0006633">
    <property type="term" value="P:fatty acid biosynthetic process"/>
    <property type="evidence" value="ECO:0007669"/>
    <property type="project" value="InterPro"/>
</dbReference>
<feature type="domain" description="Carrier" evidence="15">
    <location>
        <begin position="1593"/>
        <end position="1668"/>
    </location>
</feature>
<evidence type="ECO:0000256" key="3">
    <source>
        <dbReference type="ARBA" id="ARBA00022553"/>
    </source>
</evidence>
<dbReference type="SUPFAM" id="SSF51735">
    <property type="entry name" value="NAD(P)-binding Rossmann-fold domains"/>
    <property type="match status" value="4"/>
</dbReference>
<dbReference type="InterPro" id="IPR050091">
    <property type="entry name" value="PKS_NRPS_Biosynth_Enz"/>
</dbReference>
<dbReference type="SUPFAM" id="SSF53474">
    <property type="entry name" value="alpha/beta-Hydrolases"/>
    <property type="match status" value="1"/>
</dbReference>